<comment type="similarity">
    <text evidence="1">Belongs to the peptidase S66 family.</text>
</comment>
<dbReference type="SUPFAM" id="SSF141986">
    <property type="entry name" value="LD-carboxypeptidase A C-terminal domain-like"/>
    <property type="match status" value="1"/>
</dbReference>
<dbReference type="EMBL" id="JAKOOW010000014">
    <property type="protein sequence ID" value="MCG6503579.1"/>
    <property type="molecule type" value="Genomic_DNA"/>
</dbReference>
<protein>
    <submittedName>
        <fullName evidence="10">LD-carboxypeptidase</fullName>
    </submittedName>
</protein>
<dbReference type="PROSITE" id="PS51257">
    <property type="entry name" value="PROKAR_LIPOPROTEIN"/>
    <property type="match status" value="1"/>
</dbReference>
<name>A0ABS9NLA5_9NEIS</name>
<dbReference type="InterPro" id="IPR003507">
    <property type="entry name" value="S66_fam"/>
</dbReference>
<evidence type="ECO:0000256" key="3">
    <source>
        <dbReference type="ARBA" id="ARBA00022670"/>
    </source>
</evidence>
<reference evidence="10 11" key="1">
    <citation type="submission" date="2022-02" db="EMBL/GenBank/DDBJ databases">
        <title>Genome sequence data of Kingella unionensis sp. nov. strain CICC 24913 (CCUG 75125).</title>
        <authorList>
            <person name="Xiao M."/>
        </authorList>
    </citation>
    <scope>NUCLEOTIDE SEQUENCE [LARGE SCALE GENOMIC DNA]</scope>
    <source>
        <strain evidence="10 11">CICC 24913</strain>
    </source>
</reference>
<evidence type="ECO:0000256" key="6">
    <source>
        <dbReference type="SAM" id="MobiDB-lite"/>
    </source>
</evidence>
<dbReference type="InterPro" id="IPR029062">
    <property type="entry name" value="Class_I_gatase-like"/>
</dbReference>
<evidence type="ECO:0000259" key="8">
    <source>
        <dbReference type="Pfam" id="PF02016"/>
    </source>
</evidence>
<dbReference type="PANTHER" id="PTHR30237">
    <property type="entry name" value="MURAMOYLTETRAPEPTIDE CARBOXYPEPTIDASE"/>
    <property type="match status" value="1"/>
</dbReference>
<dbReference type="Gene3D" id="3.50.30.60">
    <property type="entry name" value="LD-carboxypeptidase A C-terminal domain-like"/>
    <property type="match status" value="1"/>
</dbReference>
<feature type="signal peptide" evidence="7">
    <location>
        <begin position="1"/>
        <end position="24"/>
    </location>
</feature>
<evidence type="ECO:0000256" key="4">
    <source>
        <dbReference type="ARBA" id="ARBA00022801"/>
    </source>
</evidence>
<feature type="compositionally biased region" description="Low complexity" evidence="6">
    <location>
        <begin position="398"/>
        <end position="409"/>
    </location>
</feature>
<proteinExistence type="inferred from homology"/>
<keyword evidence="11" id="KW-1185">Reference proteome</keyword>
<feature type="chain" id="PRO_5046466582" evidence="7">
    <location>
        <begin position="25"/>
        <end position="409"/>
    </location>
</feature>
<dbReference type="Pfam" id="PF17676">
    <property type="entry name" value="Peptidase_S66C"/>
    <property type="match status" value="1"/>
</dbReference>
<evidence type="ECO:0000256" key="7">
    <source>
        <dbReference type="SAM" id="SignalP"/>
    </source>
</evidence>
<feature type="domain" description="LD-carboxypeptidase N-terminal" evidence="8">
    <location>
        <begin position="64"/>
        <end position="186"/>
    </location>
</feature>
<dbReference type="PANTHER" id="PTHR30237:SF2">
    <property type="entry name" value="MUREIN TETRAPEPTIDE CARBOXYPEPTIDASE"/>
    <property type="match status" value="1"/>
</dbReference>
<dbReference type="InterPro" id="IPR040921">
    <property type="entry name" value="Peptidase_S66C"/>
</dbReference>
<sequence length="409" mass="43477">MTSHLSRRRLLQASLAAAGSSLLAACGSSNPPQTPAQPAKKPDMNTQPQPQPAAPVRAGDNTLRIFACSGFAEDAVRVETGITRLSAAGFQVENRQAGYRRFQRFAGSDAERIADFQDIAAGKAAAPKVLMGLRGGYGAVRLLPHIDWGRLGAKMQERQTLLFGFSDVTAIQMALLAQTGHPSFAGPMLYSEFGKAQPSTYTMDSFIRATTAPQYDITVSAFQSSRVRPAEGMVWGGNLSVLASLAGSAYMPKVKGGILFIEDVAEQPYRIERMLHTLYLAGILQQQQALVLGDFRMGNIRDSYDAGYNLTSVAQSVSRAAGIPVLMNFPFGHITNKATFPLGARGRLSEADNGGYRITFSGYPTLNPAALNLSALLPPPPELENGIFGSAPAGNGNGSTTGSESDGEQ</sequence>
<keyword evidence="4" id="KW-0378">Hydrolase</keyword>
<keyword evidence="5" id="KW-0720">Serine protease</keyword>
<evidence type="ECO:0000256" key="1">
    <source>
        <dbReference type="ARBA" id="ARBA00010233"/>
    </source>
</evidence>
<keyword evidence="3" id="KW-0645">Protease</keyword>
<dbReference type="InterPro" id="IPR027478">
    <property type="entry name" value="LdcA_N"/>
</dbReference>
<keyword evidence="2" id="KW-0121">Carboxypeptidase</keyword>
<dbReference type="PROSITE" id="PS51318">
    <property type="entry name" value="TAT"/>
    <property type="match status" value="1"/>
</dbReference>
<dbReference type="Pfam" id="PF02016">
    <property type="entry name" value="Peptidase_S66"/>
    <property type="match status" value="1"/>
</dbReference>
<dbReference type="Gene3D" id="3.40.50.10740">
    <property type="entry name" value="Class I glutamine amidotransferase-like"/>
    <property type="match status" value="1"/>
</dbReference>
<dbReference type="CDD" id="cd07025">
    <property type="entry name" value="Peptidase_S66"/>
    <property type="match status" value="1"/>
</dbReference>
<evidence type="ECO:0000256" key="2">
    <source>
        <dbReference type="ARBA" id="ARBA00022645"/>
    </source>
</evidence>
<feature type="compositionally biased region" description="Low complexity" evidence="6">
    <location>
        <begin position="26"/>
        <end position="39"/>
    </location>
</feature>
<feature type="domain" description="LD-carboxypeptidase C-terminal" evidence="9">
    <location>
        <begin position="231"/>
        <end position="348"/>
    </location>
</feature>
<gene>
    <name evidence="10" type="ORF">MB824_03585</name>
</gene>
<feature type="region of interest" description="Disordered" evidence="6">
    <location>
        <begin position="384"/>
        <end position="409"/>
    </location>
</feature>
<evidence type="ECO:0000313" key="11">
    <source>
        <dbReference type="Proteomes" id="UP001298424"/>
    </source>
</evidence>
<dbReference type="InterPro" id="IPR006311">
    <property type="entry name" value="TAT_signal"/>
</dbReference>
<accession>A0ABS9NLA5</accession>
<dbReference type="SUPFAM" id="SSF52317">
    <property type="entry name" value="Class I glutamine amidotransferase-like"/>
    <property type="match status" value="1"/>
</dbReference>
<dbReference type="InterPro" id="IPR040449">
    <property type="entry name" value="Peptidase_S66_N"/>
</dbReference>
<dbReference type="RefSeq" id="WP_238746044.1">
    <property type="nucleotide sequence ID" value="NZ_JAKOOW010000014.1"/>
</dbReference>
<dbReference type="InterPro" id="IPR027461">
    <property type="entry name" value="Carboxypeptidase_A_C_sf"/>
</dbReference>
<feature type="region of interest" description="Disordered" evidence="6">
    <location>
        <begin position="26"/>
        <end position="58"/>
    </location>
</feature>
<evidence type="ECO:0000259" key="9">
    <source>
        <dbReference type="Pfam" id="PF17676"/>
    </source>
</evidence>
<comment type="caution">
    <text evidence="10">The sequence shown here is derived from an EMBL/GenBank/DDBJ whole genome shotgun (WGS) entry which is preliminary data.</text>
</comment>
<evidence type="ECO:0000256" key="5">
    <source>
        <dbReference type="ARBA" id="ARBA00022825"/>
    </source>
</evidence>
<dbReference type="Proteomes" id="UP001298424">
    <property type="component" value="Unassembled WGS sequence"/>
</dbReference>
<evidence type="ECO:0000313" key="10">
    <source>
        <dbReference type="EMBL" id="MCG6503579.1"/>
    </source>
</evidence>
<keyword evidence="7" id="KW-0732">Signal</keyword>
<organism evidence="10 11">
    <name type="scientific">Kingella pumchi</name>
    <dbReference type="NCBI Taxonomy" id="2779506"/>
    <lineage>
        <taxon>Bacteria</taxon>
        <taxon>Pseudomonadati</taxon>
        <taxon>Pseudomonadota</taxon>
        <taxon>Betaproteobacteria</taxon>
        <taxon>Neisseriales</taxon>
        <taxon>Neisseriaceae</taxon>
        <taxon>Kingella</taxon>
    </lineage>
</organism>